<feature type="region of interest" description="Disordered" evidence="1">
    <location>
        <begin position="1"/>
        <end position="23"/>
    </location>
</feature>
<organism evidence="3 4">
    <name type="scientific">Aporhodopirellula aestuarii</name>
    <dbReference type="NCBI Taxonomy" id="2950107"/>
    <lineage>
        <taxon>Bacteria</taxon>
        <taxon>Pseudomonadati</taxon>
        <taxon>Planctomycetota</taxon>
        <taxon>Planctomycetia</taxon>
        <taxon>Pirellulales</taxon>
        <taxon>Pirellulaceae</taxon>
        <taxon>Aporhodopirellula</taxon>
    </lineage>
</organism>
<evidence type="ECO:0000313" key="4">
    <source>
        <dbReference type="Proteomes" id="UP001202961"/>
    </source>
</evidence>
<feature type="transmembrane region" description="Helical" evidence="2">
    <location>
        <begin position="90"/>
        <end position="109"/>
    </location>
</feature>
<gene>
    <name evidence="3" type="ORF">NB063_16435</name>
</gene>
<comment type="caution">
    <text evidence="3">The sequence shown here is derived from an EMBL/GenBank/DDBJ whole genome shotgun (WGS) entry which is preliminary data.</text>
</comment>
<dbReference type="EMBL" id="JAMQBK010000042">
    <property type="protein sequence ID" value="MCM2372195.1"/>
    <property type="molecule type" value="Genomic_DNA"/>
</dbReference>
<keyword evidence="4" id="KW-1185">Reference proteome</keyword>
<evidence type="ECO:0000313" key="3">
    <source>
        <dbReference type="EMBL" id="MCM2372195.1"/>
    </source>
</evidence>
<feature type="transmembrane region" description="Helical" evidence="2">
    <location>
        <begin position="58"/>
        <end position="78"/>
    </location>
</feature>
<feature type="compositionally biased region" description="Pro residues" evidence="1">
    <location>
        <begin position="1"/>
        <end position="10"/>
    </location>
</feature>
<evidence type="ECO:0000256" key="1">
    <source>
        <dbReference type="SAM" id="MobiDB-lite"/>
    </source>
</evidence>
<name>A0ABT0U5P3_9BACT</name>
<evidence type="ECO:0000256" key="2">
    <source>
        <dbReference type="SAM" id="Phobius"/>
    </source>
</evidence>
<feature type="transmembrane region" description="Helical" evidence="2">
    <location>
        <begin position="115"/>
        <end position="143"/>
    </location>
</feature>
<feature type="transmembrane region" description="Helical" evidence="2">
    <location>
        <begin position="35"/>
        <end position="52"/>
    </location>
</feature>
<keyword evidence="2" id="KW-0472">Membrane</keyword>
<dbReference type="RefSeq" id="WP_250929828.1">
    <property type="nucleotide sequence ID" value="NZ_JAMQBK010000042.1"/>
</dbReference>
<keyword evidence="2" id="KW-1133">Transmembrane helix</keyword>
<dbReference type="Proteomes" id="UP001202961">
    <property type="component" value="Unassembled WGS sequence"/>
</dbReference>
<accession>A0ABT0U5P3</accession>
<protein>
    <submittedName>
        <fullName evidence="3">Uncharacterized protein</fullName>
    </submittedName>
</protein>
<keyword evidence="2" id="KW-0812">Transmembrane</keyword>
<proteinExistence type="predicted"/>
<reference evidence="3 4" key="1">
    <citation type="journal article" date="2022" name="Syst. Appl. Microbiol.">
        <title>Rhodopirellula aestuarii sp. nov., a novel member of the genus Rhodopirellula isolated from brackish sediments collected in the Tagus River estuary, Portugal.</title>
        <authorList>
            <person name="Vitorino I.R."/>
            <person name="Klimek D."/>
            <person name="Calusinska M."/>
            <person name="Lobo-da-Cunha A."/>
            <person name="Vasconcelos V."/>
            <person name="Lage O.M."/>
        </authorList>
    </citation>
    <scope>NUCLEOTIDE SEQUENCE [LARGE SCALE GENOMIC DNA]</scope>
    <source>
        <strain evidence="3 4">ICT_H3.1</strain>
    </source>
</reference>
<sequence length="157" mass="17549">MTTPDIPPDVQPYSASDMPLGSRERDRIQRSTQTLLLLSLYATVAFASAFGVFHYDSATAYCVHSIVFAIVGTTWAINDARIRAVTFHPVLRMLHLLFCPISLVLYLVVTRGFRGLGIAALHGIAMIVVANIAFYSVFCAIYFTGYWDLYDPIYFEP</sequence>